<evidence type="ECO:0000256" key="1">
    <source>
        <dbReference type="ARBA" id="ARBA00004613"/>
    </source>
</evidence>
<dbReference type="GO" id="GO:0005179">
    <property type="term" value="F:hormone activity"/>
    <property type="evidence" value="ECO:0000318"/>
    <property type="project" value="GO_Central"/>
</dbReference>
<dbReference type="GO" id="GO:0005615">
    <property type="term" value="C:extracellular space"/>
    <property type="evidence" value="ECO:0000318"/>
    <property type="project" value="GO_Central"/>
</dbReference>
<dbReference type="FunFam" id="2.40.50.120:FF:000035">
    <property type="entry name" value="Diacylglycerol kinase"/>
    <property type="match status" value="1"/>
</dbReference>
<evidence type="ECO:0000256" key="4">
    <source>
        <dbReference type="ARBA" id="ARBA00022729"/>
    </source>
</evidence>
<dbReference type="InterPro" id="IPR008993">
    <property type="entry name" value="TIMP-like_OB-fold"/>
</dbReference>
<dbReference type="GeneID" id="580881"/>
<dbReference type="OMA" id="TMGFRYE"/>
<dbReference type="Gene3D" id="2.40.50.120">
    <property type="match status" value="1"/>
</dbReference>
<dbReference type="Proteomes" id="UP000007110">
    <property type="component" value="Unassembled WGS sequence"/>
</dbReference>
<comment type="similarity">
    <text evidence="2">Belongs to the meteorin family.</text>
</comment>
<dbReference type="PANTHER" id="PTHR28593:SF3">
    <property type="entry name" value="METEORIN-LIKE PROTEIN"/>
    <property type="match status" value="1"/>
</dbReference>
<dbReference type="EnsemblMetazoa" id="XM_780911">
    <property type="protein sequence ID" value="XP_786004"/>
    <property type="gene ID" value="LOC580881"/>
</dbReference>
<evidence type="ECO:0000256" key="5">
    <source>
        <dbReference type="ARBA" id="ARBA00023157"/>
    </source>
</evidence>
<name>A0A7M7REU4_STRPU</name>
<proteinExistence type="inferred from homology"/>
<accession>A0A7M7REU4</accession>
<dbReference type="InterPro" id="IPR051998">
    <property type="entry name" value="Meteorin-like"/>
</dbReference>
<evidence type="ECO:0000256" key="2">
    <source>
        <dbReference type="ARBA" id="ARBA00005669"/>
    </source>
</evidence>
<evidence type="ECO:0000313" key="6">
    <source>
        <dbReference type="EnsemblMetazoa" id="XP_786004"/>
    </source>
</evidence>
<dbReference type="InParanoid" id="A0A7M7REU4"/>
<organism evidence="6 7">
    <name type="scientific">Strongylocentrotus purpuratus</name>
    <name type="common">Purple sea urchin</name>
    <dbReference type="NCBI Taxonomy" id="7668"/>
    <lineage>
        <taxon>Eukaryota</taxon>
        <taxon>Metazoa</taxon>
        <taxon>Echinodermata</taxon>
        <taxon>Eleutherozoa</taxon>
        <taxon>Echinozoa</taxon>
        <taxon>Echinoidea</taxon>
        <taxon>Euechinoidea</taxon>
        <taxon>Echinacea</taxon>
        <taxon>Camarodonta</taxon>
        <taxon>Echinidea</taxon>
        <taxon>Strongylocentrotidae</taxon>
        <taxon>Strongylocentrotus</taxon>
    </lineage>
</organism>
<dbReference type="PANTHER" id="PTHR28593">
    <property type="entry name" value="METEORIN-LIKE PROTEIN"/>
    <property type="match status" value="1"/>
</dbReference>
<dbReference type="SUPFAM" id="SSF50242">
    <property type="entry name" value="TIMP-like"/>
    <property type="match status" value="1"/>
</dbReference>
<comment type="subcellular location">
    <subcellularLocation>
        <location evidence="1">Secreted</location>
    </subcellularLocation>
</comment>
<keyword evidence="4" id="KW-0732">Signal</keyword>
<dbReference type="FunCoup" id="A0A7M7REU4">
    <property type="interactions" value="1022"/>
</dbReference>
<dbReference type="KEGG" id="spu:580881"/>
<dbReference type="OrthoDB" id="6092325at2759"/>
<dbReference type="RefSeq" id="XP_786004.2">
    <property type="nucleotide sequence ID" value="XM_780911.4"/>
</dbReference>
<evidence type="ECO:0008006" key="8">
    <source>
        <dbReference type="Google" id="ProtNLM"/>
    </source>
</evidence>
<reference evidence="7" key="1">
    <citation type="submission" date="2015-02" db="EMBL/GenBank/DDBJ databases">
        <title>Genome sequencing for Strongylocentrotus purpuratus.</title>
        <authorList>
            <person name="Murali S."/>
            <person name="Liu Y."/>
            <person name="Vee V."/>
            <person name="English A."/>
            <person name="Wang M."/>
            <person name="Skinner E."/>
            <person name="Han Y."/>
            <person name="Muzny D.M."/>
            <person name="Worley K.C."/>
            <person name="Gibbs R.A."/>
        </authorList>
    </citation>
    <scope>NUCLEOTIDE SEQUENCE</scope>
</reference>
<protein>
    <recommendedName>
        <fullName evidence="8">Meteorin-like protein</fullName>
    </recommendedName>
</protein>
<keyword evidence="5" id="KW-1015">Disulfide bond</keyword>
<keyword evidence="7" id="KW-1185">Reference proteome</keyword>
<sequence length="353" mass="39799">MLHDVRPREDNRLGDAANGGCCTMENCNGKSRWIIQKLLAIATTLLLFSSSAHGLENDLCNWTGSGLEIDAGERSIQQLNINCQSGHISWSYPRNALHITFSNGKSKEHFRLCLNIKIRGNGANIYRETPGKLMPLLLDDRPEFERNTFGKEVHVHDILERIQYERTSPKEEHCFAAKDGKAIIYIEAAPNPLSIKYETTIDYRIEELPLFRNPIHHVRKECRKCEGGEIVAAFCSSDFAIKGRMLAVTPEESTRETYINVAAGMVYRQRDPVFLPGKHSRYYGLITTPTRCGVKKLEGHYLMTGQIVLGRAQLGCMAHLSVVKKVAREVDEAGISPCDLTPILGHNHHRYIE</sequence>
<keyword evidence="3" id="KW-0964">Secreted</keyword>
<reference evidence="6" key="2">
    <citation type="submission" date="2021-01" db="UniProtKB">
        <authorList>
            <consortium name="EnsemblMetazoa"/>
        </authorList>
    </citation>
    <scope>IDENTIFICATION</scope>
</reference>
<evidence type="ECO:0000256" key="3">
    <source>
        <dbReference type="ARBA" id="ARBA00022525"/>
    </source>
</evidence>
<dbReference type="AlphaFoldDB" id="A0A7M7REU4"/>
<evidence type="ECO:0000313" key="7">
    <source>
        <dbReference type="Proteomes" id="UP000007110"/>
    </source>
</evidence>